<reference evidence="2 3" key="1">
    <citation type="submission" date="2017-09" db="EMBL/GenBank/DDBJ databases">
        <title>Bacterial strain isolated from the female urinary microbiota.</title>
        <authorList>
            <person name="Thomas-White K."/>
            <person name="Kumar N."/>
            <person name="Forster S."/>
            <person name="Putonti C."/>
            <person name="Lawley T."/>
            <person name="Wolfe A.J."/>
        </authorList>
    </citation>
    <scope>NUCLEOTIDE SEQUENCE [LARGE SCALE GENOMIC DNA]</scope>
    <source>
        <strain evidence="2 3">UMB0834</strain>
    </source>
</reference>
<gene>
    <name evidence="2" type="ORF">CJ235_02050</name>
</gene>
<dbReference type="EMBL" id="PNGG01000001">
    <property type="protein sequence ID" value="PMC20476.1"/>
    <property type="molecule type" value="Genomic_DNA"/>
</dbReference>
<dbReference type="InterPro" id="IPR006485">
    <property type="entry name" value="Phage-like_holin"/>
</dbReference>
<dbReference type="Pfam" id="PF04531">
    <property type="entry name" value="Phage_holin_1"/>
    <property type="match status" value="1"/>
</dbReference>
<dbReference type="Proteomes" id="UP000235748">
    <property type="component" value="Unassembled WGS sequence"/>
</dbReference>
<dbReference type="NCBIfam" id="TIGR01598">
    <property type="entry name" value="holin_phiLC3"/>
    <property type="match status" value="1"/>
</dbReference>
<organism evidence="2 3">
    <name type="scientific">Staphylococcus pettenkoferi</name>
    <dbReference type="NCBI Taxonomy" id="170573"/>
    <lineage>
        <taxon>Bacteria</taxon>
        <taxon>Bacillati</taxon>
        <taxon>Bacillota</taxon>
        <taxon>Bacilli</taxon>
        <taxon>Bacillales</taxon>
        <taxon>Staphylococcaceae</taxon>
        <taxon>Staphylococcus</taxon>
    </lineage>
</organism>
<feature type="compositionally biased region" description="Basic and acidic residues" evidence="1">
    <location>
        <begin position="94"/>
        <end position="109"/>
    </location>
</feature>
<evidence type="ECO:0000313" key="3">
    <source>
        <dbReference type="Proteomes" id="UP000235748"/>
    </source>
</evidence>
<proteinExistence type="predicted"/>
<comment type="caution">
    <text evidence="2">The sequence shown here is derived from an EMBL/GenBank/DDBJ whole genome shotgun (WGS) entry which is preliminary data.</text>
</comment>
<dbReference type="RefSeq" id="WP_102696016.1">
    <property type="nucleotide sequence ID" value="NZ_PNGG01000001.1"/>
</dbReference>
<evidence type="ECO:0000313" key="2">
    <source>
        <dbReference type="EMBL" id="PMC20476.1"/>
    </source>
</evidence>
<feature type="compositionally biased region" description="Acidic residues" evidence="1">
    <location>
        <begin position="119"/>
        <end position="137"/>
    </location>
</feature>
<feature type="compositionally biased region" description="Basic and acidic residues" evidence="1">
    <location>
        <begin position="138"/>
        <end position="161"/>
    </location>
</feature>
<sequence length="168" mass="19118">MKGINWKVRFKKKSFWVAIVSAIILFVNNITQALGLNYTEQLEQFSDGINGLLTVLVTFGVIQDHTTKGIKDSGIVQTYTNPRDENVDPVEYQKTVDDDSVTPERKELTPTEFDTSEPFTDDTDEVEFDVADYDYDEELKRGASRYHDDEVLKESEEDGSKSNETTSD</sequence>
<dbReference type="AlphaFoldDB" id="A0A2N6QLB2"/>
<name>A0A2N6QLB2_9STAP</name>
<accession>A0A2N6QLB2</accession>
<protein>
    <submittedName>
        <fullName evidence="2">Phage holin</fullName>
    </submittedName>
</protein>
<feature type="region of interest" description="Disordered" evidence="1">
    <location>
        <begin position="94"/>
        <end position="168"/>
    </location>
</feature>
<evidence type="ECO:0000256" key="1">
    <source>
        <dbReference type="SAM" id="MobiDB-lite"/>
    </source>
</evidence>